<feature type="transmembrane region" description="Helical" evidence="2">
    <location>
        <begin position="72"/>
        <end position="96"/>
    </location>
</feature>
<dbReference type="EMBL" id="JADAKE010000010">
    <property type="protein sequence ID" value="MBF8807688.1"/>
    <property type="molecule type" value="Genomic_DNA"/>
</dbReference>
<keyword evidence="2" id="KW-0812">Transmembrane</keyword>
<organism evidence="3 4">
    <name type="scientific">Enterococcus lacertideformus</name>
    <dbReference type="NCBI Taxonomy" id="2771493"/>
    <lineage>
        <taxon>Bacteria</taxon>
        <taxon>Bacillati</taxon>
        <taxon>Bacillota</taxon>
        <taxon>Bacilli</taxon>
        <taxon>Lactobacillales</taxon>
        <taxon>Enterococcaceae</taxon>
        <taxon>Enterococcus</taxon>
    </lineage>
</organism>
<keyword evidence="2" id="KW-1133">Transmembrane helix</keyword>
<dbReference type="PANTHER" id="PTHR33219">
    <property type="entry name" value="YLMG HOMOLOG PROTEIN 2, CHLOROPLASTIC"/>
    <property type="match status" value="1"/>
</dbReference>
<dbReference type="AlphaFoldDB" id="A0A931AY20"/>
<reference evidence="3" key="1">
    <citation type="submission" date="2020-09" db="EMBL/GenBank/DDBJ databases">
        <title>Genomic insights into the novelty and pathogenicity of a unique biofilm-forming Enterococcus sp. bacteria (Enterococcus lacertideformus) identified in reptiles.</title>
        <authorList>
            <person name="Agius J.E."/>
            <person name="Phalen D.N."/>
            <person name="Rose K."/>
            <person name="Eden J.-S."/>
        </authorList>
    </citation>
    <scope>NUCLEOTIDE SEQUENCE</scope>
    <source>
        <strain evidence="3">PHRS 0518</strain>
    </source>
</reference>
<protein>
    <submittedName>
        <fullName evidence="3">YggT family protein</fullName>
    </submittedName>
</protein>
<evidence type="ECO:0000256" key="2">
    <source>
        <dbReference type="SAM" id="Phobius"/>
    </source>
</evidence>
<gene>
    <name evidence="3" type="ORF">IC227_04015</name>
</gene>
<dbReference type="Pfam" id="PF02325">
    <property type="entry name" value="CCB3_YggT"/>
    <property type="match status" value="1"/>
</dbReference>
<comment type="caution">
    <text evidence="3">The sequence shown here is derived from an EMBL/GenBank/DDBJ whole genome shotgun (WGS) entry which is preliminary data.</text>
</comment>
<comment type="similarity">
    <text evidence="1">Belongs to the YggT family.</text>
</comment>
<accession>A0A931AY20</accession>
<proteinExistence type="inferred from homology"/>
<evidence type="ECO:0000313" key="4">
    <source>
        <dbReference type="Proteomes" id="UP000637757"/>
    </source>
</evidence>
<dbReference type="Proteomes" id="UP000637757">
    <property type="component" value="Unassembled WGS sequence"/>
</dbReference>
<dbReference type="PANTHER" id="PTHR33219:SF14">
    <property type="entry name" value="PROTEIN COFACTOR ASSEMBLY OF COMPLEX C SUBUNIT B CCB3, CHLOROPLASTIC-RELATED"/>
    <property type="match status" value="1"/>
</dbReference>
<keyword evidence="2" id="KW-0472">Membrane</keyword>
<feature type="transmembrane region" description="Helical" evidence="2">
    <location>
        <begin position="12"/>
        <end position="34"/>
    </location>
</feature>
<evidence type="ECO:0000313" key="3">
    <source>
        <dbReference type="EMBL" id="MBF8807688.1"/>
    </source>
</evidence>
<keyword evidence="4" id="KW-1185">Reference proteome</keyword>
<dbReference type="GO" id="GO:0016020">
    <property type="term" value="C:membrane"/>
    <property type="evidence" value="ECO:0007669"/>
    <property type="project" value="InterPro"/>
</dbReference>
<name>A0A931AY20_9ENTE</name>
<evidence type="ECO:0000256" key="1">
    <source>
        <dbReference type="ARBA" id="ARBA00010894"/>
    </source>
</evidence>
<dbReference type="InterPro" id="IPR003425">
    <property type="entry name" value="CCB3/YggT"/>
</dbReference>
<sequence>MRGGTTINIIFVLLNLLGRAASLYTILLMVYALLSWFPGGYQSSLGRFLAKICEPYIQLFERLPLRFGGFDFTILVAILILNLAIQGLQQIVLWLIMAFY</sequence>